<feature type="binding site" evidence="6">
    <location>
        <position position="183"/>
    </location>
    <ligand>
        <name>S-adenosyl-L-methionine</name>
        <dbReference type="ChEBI" id="CHEBI:59789"/>
    </ligand>
</feature>
<dbReference type="AlphaFoldDB" id="A0A1I4JIS6"/>
<evidence type="ECO:0000256" key="3">
    <source>
        <dbReference type="ARBA" id="ARBA00022603"/>
    </source>
</evidence>
<dbReference type="EC" id="2.1.1.-" evidence="6"/>
<organism evidence="7 8">
    <name type="scientific">Salibacterium qingdaonense</name>
    <dbReference type="NCBI Taxonomy" id="266892"/>
    <lineage>
        <taxon>Bacteria</taxon>
        <taxon>Bacillati</taxon>
        <taxon>Bacillota</taxon>
        <taxon>Bacilli</taxon>
        <taxon>Bacillales</taxon>
        <taxon>Bacillaceae</taxon>
    </lineage>
</organism>
<dbReference type="Pfam" id="PF06325">
    <property type="entry name" value="PrmA"/>
    <property type="match status" value="1"/>
</dbReference>
<evidence type="ECO:0000313" key="8">
    <source>
        <dbReference type="Proteomes" id="UP000199668"/>
    </source>
</evidence>
<name>A0A1I4JIS6_9BACI</name>
<dbReference type="NCBIfam" id="TIGR00406">
    <property type="entry name" value="prmA"/>
    <property type="match status" value="1"/>
</dbReference>
<dbReference type="InterPro" id="IPR050078">
    <property type="entry name" value="Ribosomal_L11_MeTrfase_PrmA"/>
</dbReference>
<dbReference type="GO" id="GO:0005840">
    <property type="term" value="C:ribosome"/>
    <property type="evidence" value="ECO:0007669"/>
    <property type="project" value="UniProtKB-KW"/>
</dbReference>
<feature type="binding site" evidence="6">
    <location>
        <position position="205"/>
    </location>
    <ligand>
        <name>S-adenosyl-L-methionine</name>
        <dbReference type="ChEBI" id="CHEBI:59789"/>
    </ligand>
</feature>
<dbReference type="SUPFAM" id="SSF53335">
    <property type="entry name" value="S-adenosyl-L-methionine-dependent methyltransferases"/>
    <property type="match status" value="1"/>
</dbReference>
<protein>
    <recommendedName>
        <fullName evidence="6">Ribosomal protein L11 methyltransferase</fullName>
        <shortName evidence="6">L11 Mtase</shortName>
        <ecNumber evidence="6">2.1.1.-</ecNumber>
    </recommendedName>
</protein>
<evidence type="ECO:0000256" key="2">
    <source>
        <dbReference type="ARBA" id="ARBA00022490"/>
    </source>
</evidence>
<dbReference type="InterPro" id="IPR004498">
    <property type="entry name" value="Ribosomal_PrmA_MeTrfase"/>
</dbReference>
<comment type="subcellular location">
    <subcellularLocation>
        <location evidence="6">Cytoplasm</location>
    </subcellularLocation>
</comment>
<reference evidence="7 8" key="1">
    <citation type="submission" date="2016-10" db="EMBL/GenBank/DDBJ databases">
        <authorList>
            <person name="de Groot N.N."/>
        </authorList>
    </citation>
    <scope>NUCLEOTIDE SEQUENCE [LARGE SCALE GENOMIC DNA]</scope>
    <source>
        <strain evidence="7 8">CGMCC 1.6134</strain>
    </source>
</reference>
<dbReference type="Gene3D" id="3.40.50.150">
    <property type="entry name" value="Vaccinia Virus protein VP39"/>
    <property type="match status" value="1"/>
</dbReference>
<dbReference type="STRING" id="266892.SAMN04488054_103168"/>
<dbReference type="GO" id="GO:0005737">
    <property type="term" value="C:cytoplasm"/>
    <property type="evidence" value="ECO:0007669"/>
    <property type="project" value="UniProtKB-SubCell"/>
</dbReference>
<keyword evidence="8" id="KW-1185">Reference proteome</keyword>
<sequence length="320" mass="35282">MKWLEFRIHTTQEAVEPISNILHEGGASGVVIEDSGDPYRDWDAAEDEIYDLNGSEYPEEGVVLKSYFSASSFVGETLEEIKQSVNDLLLHDIDIGRNEVTITEVEEEDWAHAWKQYYKPVKVTDTLTITPSWEPYVPGNREEKVMELDPGMAFGTGTHPTTVLCLQALEQEIKGGEEVIDVGTGSGVLAVGAAKFGAARVLALDLDQTAVEAARDNTAFNNVGNTVTVKQNNLLDHEHHQADIIAANILAHIIIRLAPDAWKALKPGGLFITSGIISGKKNEVMEALEKENFEIVRTQDMEDWTVITAVKKQNQKIRGG</sequence>
<gene>
    <name evidence="6" type="primary">prmA</name>
    <name evidence="7" type="ORF">SAMN04488054_103168</name>
</gene>
<dbReference type="GO" id="GO:0016279">
    <property type="term" value="F:protein-lysine N-methyltransferase activity"/>
    <property type="evidence" value="ECO:0007669"/>
    <property type="project" value="RHEA"/>
</dbReference>
<dbReference type="RefSeq" id="WP_090925727.1">
    <property type="nucleotide sequence ID" value="NZ_FOTY01000003.1"/>
</dbReference>
<dbReference type="HAMAP" id="MF_00735">
    <property type="entry name" value="Methyltr_PrmA"/>
    <property type="match status" value="1"/>
</dbReference>
<dbReference type="EMBL" id="FOTY01000003">
    <property type="protein sequence ID" value="SFL66093.1"/>
    <property type="molecule type" value="Genomic_DNA"/>
</dbReference>
<keyword evidence="3 6" id="KW-0489">Methyltransferase</keyword>
<dbReference type="GO" id="GO:0032259">
    <property type="term" value="P:methylation"/>
    <property type="evidence" value="ECO:0007669"/>
    <property type="project" value="UniProtKB-KW"/>
</dbReference>
<proteinExistence type="inferred from homology"/>
<dbReference type="Proteomes" id="UP000199668">
    <property type="component" value="Unassembled WGS sequence"/>
</dbReference>
<dbReference type="CDD" id="cd02440">
    <property type="entry name" value="AdoMet_MTases"/>
    <property type="match status" value="1"/>
</dbReference>
<keyword evidence="5 6" id="KW-0949">S-adenosyl-L-methionine</keyword>
<dbReference type="PANTHER" id="PTHR43648:SF1">
    <property type="entry name" value="ELECTRON TRANSFER FLAVOPROTEIN BETA SUBUNIT LYSINE METHYLTRANSFERASE"/>
    <property type="match status" value="1"/>
</dbReference>
<dbReference type="PIRSF" id="PIRSF000401">
    <property type="entry name" value="RPL11_MTase"/>
    <property type="match status" value="1"/>
</dbReference>
<keyword evidence="2 6" id="KW-0963">Cytoplasm</keyword>
<comment type="function">
    <text evidence="6">Methylates ribosomal protein L11.</text>
</comment>
<evidence type="ECO:0000256" key="4">
    <source>
        <dbReference type="ARBA" id="ARBA00022679"/>
    </source>
</evidence>
<keyword evidence="7" id="KW-0687">Ribonucleoprotein</keyword>
<evidence type="ECO:0000256" key="1">
    <source>
        <dbReference type="ARBA" id="ARBA00009741"/>
    </source>
</evidence>
<comment type="similarity">
    <text evidence="1 6">Belongs to the methyltransferase superfamily. PrmA family.</text>
</comment>
<comment type="catalytic activity">
    <reaction evidence="6">
        <text>L-lysyl-[protein] + 3 S-adenosyl-L-methionine = N(6),N(6),N(6)-trimethyl-L-lysyl-[protein] + 3 S-adenosyl-L-homocysteine + 3 H(+)</text>
        <dbReference type="Rhea" id="RHEA:54192"/>
        <dbReference type="Rhea" id="RHEA-COMP:9752"/>
        <dbReference type="Rhea" id="RHEA-COMP:13826"/>
        <dbReference type="ChEBI" id="CHEBI:15378"/>
        <dbReference type="ChEBI" id="CHEBI:29969"/>
        <dbReference type="ChEBI" id="CHEBI:57856"/>
        <dbReference type="ChEBI" id="CHEBI:59789"/>
        <dbReference type="ChEBI" id="CHEBI:61961"/>
    </reaction>
</comment>
<keyword evidence="4 6" id="KW-0808">Transferase</keyword>
<dbReference type="InterPro" id="IPR029063">
    <property type="entry name" value="SAM-dependent_MTases_sf"/>
</dbReference>
<feature type="binding site" evidence="6">
    <location>
        <position position="248"/>
    </location>
    <ligand>
        <name>S-adenosyl-L-methionine</name>
        <dbReference type="ChEBI" id="CHEBI:59789"/>
    </ligand>
</feature>
<dbReference type="PANTHER" id="PTHR43648">
    <property type="entry name" value="ELECTRON TRANSFER FLAVOPROTEIN BETA SUBUNIT LYSINE METHYLTRANSFERASE"/>
    <property type="match status" value="1"/>
</dbReference>
<evidence type="ECO:0000313" key="7">
    <source>
        <dbReference type="EMBL" id="SFL66093.1"/>
    </source>
</evidence>
<evidence type="ECO:0000256" key="5">
    <source>
        <dbReference type="ARBA" id="ARBA00022691"/>
    </source>
</evidence>
<dbReference type="OrthoDB" id="9785995at2"/>
<keyword evidence="7" id="KW-0689">Ribosomal protein</keyword>
<accession>A0A1I4JIS6</accession>
<evidence type="ECO:0000256" key="6">
    <source>
        <dbReference type="HAMAP-Rule" id="MF_00735"/>
    </source>
</evidence>
<feature type="binding site" evidence="6">
    <location>
        <position position="162"/>
    </location>
    <ligand>
        <name>S-adenosyl-L-methionine</name>
        <dbReference type="ChEBI" id="CHEBI:59789"/>
    </ligand>
</feature>